<keyword evidence="1" id="KW-0479">Metal-binding</keyword>
<feature type="compositionally biased region" description="Low complexity" evidence="4">
    <location>
        <begin position="339"/>
        <end position="358"/>
    </location>
</feature>
<dbReference type="InterPro" id="IPR001965">
    <property type="entry name" value="Znf_PHD"/>
</dbReference>
<keyword evidence="3" id="KW-0862">Zinc</keyword>
<evidence type="ECO:0000256" key="3">
    <source>
        <dbReference type="ARBA" id="ARBA00022833"/>
    </source>
</evidence>
<keyword evidence="7" id="KW-1185">Reference proteome</keyword>
<evidence type="ECO:0000256" key="2">
    <source>
        <dbReference type="ARBA" id="ARBA00022771"/>
    </source>
</evidence>
<evidence type="ECO:0000256" key="1">
    <source>
        <dbReference type="ARBA" id="ARBA00022723"/>
    </source>
</evidence>
<feature type="region of interest" description="Disordered" evidence="4">
    <location>
        <begin position="21"/>
        <end position="91"/>
    </location>
</feature>
<feature type="region of interest" description="Disordered" evidence="4">
    <location>
        <begin position="329"/>
        <end position="358"/>
    </location>
</feature>
<accession>A0A6G1L3H0</accession>
<evidence type="ECO:0000256" key="4">
    <source>
        <dbReference type="SAM" id="MobiDB-lite"/>
    </source>
</evidence>
<name>A0A6G1L3H0_9PEZI</name>
<dbReference type="PROSITE" id="PS01359">
    <property type="entry name" value="ZF_PHD_1"/>
    <property type="match status" value="1"/>
</dbReference>
<feature type="domain" description="Zinc finger PHD-type" evidence="5">
    <location>
        <begin position="365"/>
        <end position="413"/>
    </location>
</feature>
<dbReference type="InterPro" id="IPR009027">
    <property type="entry name" value="Ribosomal_bL9/RNase_H1_N"/>
</dbReference>
<dbReference type="SUPFAM" id="SSF55658">
    <property type="entry name" value="L9 N-domain-like"/>
    <property type="match status" value="1"/>
</dbReference>
<evidence type="ECO:0000313" key="7">
    <source>
        <dbReference type="Proteomes" id="UP000799436"/>
    </source>
</evidence>
<protein>
    <recommendedName>
        <fullName evidence="5">Zinc finger PHD-type domain-containing protein</fullName>
    </recommendedName>
</protein>
<dbReference type="InterPro" id="IPR037056">
    <property type="entry name" value="RNase_H1_N_sf"/>
</dbReference>
<dbReference type="Proteomes" id="UP000799436">
    <property type="component" value="Unassembled WGS sequence"/>
</dbReference>
<dbReference type="GO" id="GO:0008270">
    <property type="term" value="F:zinc ion binding"/>
    <property type="evidence" value="ECO:0007669"/>
    <property type="project" value="UniProtKB-KW"/>
</dbReference>
<organism evidence="6 7">
    <name type="scientific">Teratosphaeria nubilosa</name>
    <dbReference type="NCBI Taxonomy" id="161662"/>
    <lineage>
        <taxon>Eukaryota</taxon>
        <taxon>Fungi</taxon>
        <taxon>Dikarya</taxon>
        <taxon>Ascomycota</taxon>
        <taxon>Pezizomycotina</taxon>
        <taxon>Dothideomycetes</taxon>
        <taxon>Dothideomycetidae</taxon>
        <taxon>Mycosphaerellales</taxon>
        <taxon>Teratosphaeriaceae</taxon>
        <taxon>Teratosphaeria</taxon>
    </lineage>
</organism>
<keyword evidence="2" id="KW-0863">Zinc-finger</keyword>
<dbReference type="EMBL" id="ML995856">
    <property type="protein sequence ID" value="KAF2767471.1"/>
    <property type="molecule type" value="Genomic_DNA"/>
</dbReference>
<dbReference type="InterPro" id="IPR011011">
    <property type="entry name" value="Znf_FYVE_PHD"/>
</dbReference>
<dbReference type="Gene3D" id="3.40.970.10">
    <property type="entry name" value="Ribonuclease H1, N-terminal domain"/>
    <property type="match status" value="1"/>
</dbReference>
<evidence type="ECO:0000313" key="6">
    <source>
        <dbReference type="EMBL" id="KAF2767471.1"/>
    </source>
</evidence>
<evidence type="ECO:0000259" key="5">
    <source>
        <dbReference type="SMART" id="SM00249"/>
    </source>
</evidence>
<reference evidence="6" key="1">
    <citation type="journal article" date="2020" name="Stud. Mycol.">
        <title>101 Dothideomycetes genomes: a test case for predicting lifestyles and emergence of pathogens.</title>
        <authorList>
            <person name="Haridas S."/>
            <person name="Albert R."/>
            <person name="Binder M."/>
            <person name="Bloem J."/>
            <person name="Labutti K."/>
            <person name="Salamov A."/>
            <person name="Andreopoulos B."/>
            <person name="Baker S."/>
            <person name="Barry K."/>
            <person name="Bills G."/>
            <person name="Bluhm B."/>
            <person name="Cannon C."/>
            <person name="Castanera R."/>
            <person name="Culley D."/>
            <person name="Daum C."/>
            <person name="Ezra D."/>
            <person name="Gonzalez J."/>
            <person name="Henrissat B."/>
            <person name="Kuo A."/>
            <person name="Liang C."/>
            <person name="Lipzen A."/>
            <person name="Lutzoni F."/>
            <person name="Magnuson J."/>
            <person name="Mondo S."/>
            <person name="Nolan M."/>
            <person name="Ohm R."/>
            <person name="Pangilinan J."/>
            <person name="Park H.-J."/>
            <person name="Ramirez L."/>
            <person name="Alfaro M."/>
            <person name="Sun H."/>
            <person name="Tritt A."/>
            <person name="Yoshinaga Y."/>
            <person name="Zwiers L.-H."/>
            <person name="Turgeon B."/>
            <person name="Goodwin S."/>
            <person name="Spatafora J."/>
            <person name="Crous P."/>
            <person name="Grigoriev I."/>
        </authorList>
    </citation>
    <scope>NUCLEOTIDE SEQUENCE</scope>
    <source>
        <strain evidence="6">CBS 116005</strain>
    </source>
</reference>
<sequence length="445" mass="49321">MSPFDSPENWNATRGKAAHQVFVHWGMRRRAQPDSSRKRRSDAIEVDGGSSARKRRPGLPSVGSFDTDERPAGAATSGVIDLTLSDGEEDRAPRVRVTSMPKSTTSMSRFTGFKMDLKPNPVKQAMVEYAKASQTPDDSLPCAPPRPMASTQTMLDMFKPEPQADSAAPAAPTQQWHTVRVGWFTGIYRTKKEAENLIIHYPYHEYAVFATFDEAKVWLRQSSTKAQRDRAIRPQNLNHIDKNAFMRFVGRSFDKHNQVPGVDERSIARKLLLLLKQACDDVRHDVNWTMQPLPQALIPQEREKVQDKPGCSASLGLWIGAKTLRPDAQQPAVHHEIQSTRSARASSPPSTVPAAASLSPPAGPLCSCGKAIVDVEIAVKCAGGDCKYELFHRTCAGFTKRDPTPGWRCWQCRPKPAGEFDSDSFGVLFAVMLCCVTLNFTCQRS</sequence>
<dbReference type="SUPFAM" id="SSF57903">
    <property type="entry name" value="FYVE/PHD zinc finger"/>
    <property type="match status" value="1"/>
</dbReference>
<dbReference type="AlphaFoldDB" id="A0A6G1L3H0"/>
<gene>
    <name evidence="6" type="ORF">EJ03DRAFT_149097</name>
</gene>
<dbReference type="Gene3D" id="3.30.40.10">
    <property type="entry name" value="Zinc/RING finger domain, C3HC4 (zinc finger)"/>
    <property type="match status" value="1"/>
</dbReference>
<proteinExistence type="predicted"/>
<dbReference type="InterPro" id="IPR019786">
    <property type="entry name" value="Zinc_finger_PHD-type_CS"/>
</dbReference>
<dbReference type="SMART" id="SM00249">
    <property type="entry name" value="PHD"/>
    <property type="match status" value="1"/>
</dbReference>
<dbReference type="InterPro" id="IPR013083">
    <property type="entry name" value="Znf_RING/FYVE/PHD"/>
</dbReference>